<name>A0ABR2KMW1_9EUKA</name>
<keyword evidence="1" id="KW-0812">Transmembrane</keyword>
<sequence length="131" mass="15267">MHNCYIQKLLTIENLHKLIDSEQYGASLYNAIYFWDSAILVPDLSRNSRFFLLQTAFLNILKFYTLQDLINRKFNLGNSDNNRCMLCSKNFMIRCLNSAIAAIYCLITFPNIGLDRLENQDDEIIDLTDIN</sequence>
<keyword evidence="1" id="KW-0472">Membrane</keyword>
<accession>A0ABR2KMW1</accession>
<protein>
    <submittedName>
        <fullName evidence="2">Uncharacterized protein</fullName>
    </submittedName>
</protein>
<evidence type="ECO:0000313" key="2">
    <source>
        <dbReference type="EMBL" id="KAK8892479.1"/>
    </source>
</evidence>
<evidence type="ECO:0000313" key="3">
    <source>
        <dbReference type="Proteomes" id="UP001470230"/>
    </source>
</evidence>
<keyword evidence="1" id="KW-1133">Transmembrane helix</keyword>
<feature type="transmembrane region" description="Helical" evidence="1">
    <location>
        <begin position="91"/>
        <end position="109"/>
    </location>
</feature>
<dbReference type="Proteomes" id="UP001470230">
    <property type="component" value="Unassembled WGS sequence"/>
</dbReference>
<reference evidence="2 3" key="1">
    <citation type="submission" date="2024-04" db="EMBL/GenBank/DDBJ databases">
        <title>Tritrichomonas musculus Genome.</title>
        <authorList>
            <person name="Alves-Ferreira E."/>
            <person name="Grigg M."/>
            <person name="Lorenzi H."/>
            <person name="Galac M."/>
        </authorList>
    </citation>
    <scope>NUCLEOTIDE SEQUENCE [LARGE SCALE GENOMIC DNA]</scope>
    <source>
        <strain evidence="2 3">EAF2021</strain>
    </source>
</reference>
<keyword evidence="3" id="KW-1185">Reference proteome</keyword>
<comment type="caution">
    <text evidence="2">The sequence shown here is derived from an EMBL/GenBank/DDBJ whole genome shotgun (WGS) entry which is preliminary data.</text>
</comment>
<dbReference type="EMBL" id="JAPFFF010000004">
    <property type="protein sequence ID" value="KAK8892479.1"/>
    <property type="molecule type" value="Genomic_DNA"/>
</dbReference>
<organism evidence="2 3">
    <name type="scientific">Tritrichomonas musculus</name>
    <dbReference type="NCBI Taxonomy" id="1915356"/>
    <lineage>
        <taxon>Eukaryota</taxon>
        <taxon>Metamonada</taxon>
        <taxon>Parabasalia</taxon>
        <taxon>Tritrichomonadida</taxon>
        <taxon>Tritrichomonadidae</taxon>
        <taxon>Tritrichomonas</taxon>
    </lineage>
</organism>
<proteinExistence type="predicted"/>
<evidence type="ECO:0000256" key="1">
    <source>
        <dbReference type="SAM" id="Phobius"/>
    </source>
</evidence>
<gene>
    <name evidence="2" type="ORF">M9Y10_029708</name>
</gene>